<comment type="similarity">
    <text evidence="2">Belongs to the 3-hydroxyacyl-CoA dehydrogenase family.</text>
</comment>
<organism evidence="7 8">
    <name type="scientific">Streptomyces sviceus (strain ATCC 29083 / DSM 924 / JCM 4929 / NBRC 13980 / NCIMB 11184 / NRRL 5439 / UC 5370)</name>
    <dbReference type="NCBI Taxonomy" id="463191"/>
    <lineage>
        <taxon>Bacteria</taxon>
        <taxon>Bacillati</taxon>
        <taxon>Actinomycetota</taxon>
        <taxon>Actinomycetes</taxon>
        <taxon>Kitasatosporales</taxon>
        <taxon>Streptomycetaceae</taxon>
        <taxon>Streptomyces</taxon>
    </lineage>
</organism>
<dbReference type="Gene3D" id="3.40.50.720">
    <property type="entry name" value="NAD(P)-binding Rossmann-like Domain"/>
    <property type="match status" value="1"/>
</dbReference>
<dbReference type="eggNOG" id="COG1250">
    <property type="taxonomic scope" value="Bacteria"/>
</dbReference>
<evidence type="ECO:0000313" key="7">
    <source>
        <dbReference type="EMBL" id="EDY60707.1"/>
    </source>
</evidence>
<protein>
    <submittedName>
        <fullName evidence="7">3-hydroxybutyryl-CoA dehydrogenase FadB3</fullName>
    </submittedName>
</protein>
<dbReference type="PANTHER" id="PTHR48075:SF3">
    <property type="entry name" value="3-HYDROXYACYL-COA DEHYDROGENASE"/>
    <property type="match status" value="1"/>
</dbReference>
<evidence type="ECO:0000256" key="1">
    <source>
        <dbReference type="ARBA" id="ARBA00005086"/>
    </source>
</evidence>
<dbReference type="PANTHER" id="PTHR48075">
    <property type="entry name" value="3-HYDROXYACYL-COA DEHYDROGENASE FAMILY PROTEIN"/>
    <property type="match status" value="1"/>
</dbReference>
<accession>B5I6K2</accession>
<dbReference type="Gene3D" id="1.10.1040.10">
    <property type="entry name" value="N-(1-d-carboxylethyl)-l-norvaline Dehydrogenase, domain 2"/>
    <property type="match status" value="1"/>
</dbReference>
<evidence type="ECO:0000256" key="3">
    <source>
        <dbReference type="ARBA" id="ARBA00023002"/>
    </source>
</evidence>
<evidence type="ECO:0000256" key="4">
    <source>
        <dbReference type="PIRSR" id="PIRSR000105-1"/>
    </source>
</evidence>
<evidence type="ECO:0000259" key="5">
    <source>
        <dbReference type="Pfam" id="PF00725"/>
    </source>
</evidence>
<dbReference type="InterPro" id="IPR022694">
    <property type="entry name" value="3-OHacyl-CoA_DH"/>
</dbReference>
<dbReference type="GO" id="GO:0070403">
    <property type="term" value="F:NAD+ binding"/>
    <property type="evidence" value="ECO:0007669"/>
    <property type="project" value="InterPro"/>
</dbReference>
<evidence type="ECO:0000259" key="6">
    <source>
        <dbReference type="Pfam" id="PF02737"/>
    </source>
</evidence>
<keyword evidence="3" id="KW-0560">Oxidoreductase</keyword>
<dbReference type="Proteomes" id="UP000002785">
    <property type="component" value="Chromosome"/>
</dbReference>
<dbReference type="Pfam" id="PF00725">
    <property type="entry name" value="3HCDH"/>
    <property type="match status" value="1"/>
</dbReference>
<proteinExistence type="inferred from homology"/>
<feature type="site" description="Important for catalytic activity" evidence="4">
    <location>
        <position position="143"/>
    </location>
</feature>
<evidence type="ECO:0000313" key="8">
    <source>
        <dbReference type="Proteomes" id="UP000002785"/>
    </source>
</evidence>
<name>B5I6K2_STRX2</name>
<dbReference type="PIRSF" id="PIRSF000105">
    <property type="entry name" value="HCDH"/>
    <property type="match status" value="1"/>
</dbReference>
<sequence length="293" mass="32139">MMTHTSRQLAARPVAVIGAGTLGRRIAMMFASDGGLVRLYDLSADVRTAALDYVAAELPEVVASRPGATEGHVVGVDTLEAALDDAWLVIEAVPERLDLKRSLFADLDRIAPADTILASNSSSYASRLFVEQVEHKERVLNMHFYMPPAQNAVDLMSDGATDPAIIERLKAELPRYGVHPFEAHRESTGFIFNRVWAAIKREALEVVAEGVTTPEDFDAMFQVNTGVKLGVFRMMDQVGLDVVLDIENHYASENPHLPEGPRRLLHEYVDTGRLGVKTGRGFYDDYATAASDA</sequence>
<keyword evidence="8" id="KW-1185">Reference proteome</keyword>
<dbReference type="GO" id="GO:0016616">
    <property type="term" value="F:oxidoreductase activity, acting on the CH-OH group of donors, NAD or NADP as acceptor"/>
    <property type="evidence" value="ECO:0007669"/>
    <property type="project" value="InterPro"/>
</dbReference>
<reference evidence="7" key="1">
    <citation type="submission" date="2009-10" db="EMBL/GenBank/DDBJ databases">
        <title>The genome sequence of Streptomyces sviceus strain ATCC 29083.</title>
        <authorList>
            <consortium name="The Broad Institute Genome Sequencing Platform"/>
            <consortium name="Broad Institute Microbial Sequencing Center"/>
            <person name="Fischbach M."/>
            <person name="Godfrey P."/>
            <person name="Ward D."/>
            <person name="Young S."/>
            <person name="Zeng Q."/>
            <person name="Koehrsen M."/>
            <person name="Alvarado L."/>
            <person name="Berlin A.M."/>
            <person name="Bochicchio J."/>
            <person name="Borenstein D."/>
            <person name="Chapman S.B."/>
            <person name="Chen Z."/>
            <person name="Engels R."/>
            <person name="Freedman E."/>
            <person name="Gellesch M."/>
            <person name="Goldberg J."/>
            <person name="Griggs A."/>
            <person name="Gujja S."/>
            <person name="Heilman E.R."/>
            <person name="Heiman D.I."/>
            <person name="Hepburn T.A."/>
            <person name="Howarth C."/>
            <person name="Jen D."/>
            <person name="Larson L."/>
            <person name="Lewis B."/>
            <person name="Mehta T."/>
            <person name="Park D."/>
            <person name="Pearson M."/>
            <person name="Richards J."/>
            <person name="Roberts A."/>
            <person name="Saif S."/>
            <person name="Shea T.D."/>
            <person name="Shenoy N."/>
            <person name="Sisk P."/>
            <person name="Stolte C."/>
            <person name="Sykes S.N."/>
            <person name="Thomson T."/>
            <person name="Walk T."/>
            <person name="White J."/>
            <person name="Yandava C."/>
            <person name="Straight P."/>
            <person name="Clardy J."/>
            <person name="Hung D."/>
            <person name="Kolter R."/>
            <person name="Mekalanos J."/>
            <person name="Walker S."/>
            <person name="Walsh C.T."/>
            <person name="Wieland-Brown L.C."/>
            <person name="Haas B."/>
            <person name="Nusbaum C."/>
            <person name="Birren B."/>
        </authorList>
    </citation>
    <scope>NUCLEOTIDE SEQUENCE [LARGE SCALE GENOMIC DNA]</scope>
    <source>
        <strain evidence="7">ATCC 29083</strain>
    </source>
</reference>
<comment type="pathway">
    <text evidence="1">Lipid metabolism; butanoate metabolism.</text>
</comment>
<dbReference type="SUPFAM" id="SSF51735">
    <property type="entry name" value="NAD(P)-binding Rossmann-fold domains"/>
    <property type="match status" value="1"/>
</dbReference>
<dbReference type="InterPro" id="IPR008927">
    <property type="entry name" value="6-PGluconate_DH-like_C_sf"/>
</dbReference>
<dbReference type="InterPro" id="IPR006108">
    <property type="entry name" value="3HC_DH_C"/>
</dbReference>
<feature type="domain" description="3-hydroxyacyl-CoA dehydrogenase C-terminal" evidence="5">
    <location>
        <begin position="189"/>
        <end position="284"/>
    </location>
</feature>
<dbReference type="InterPro" id="IPR013328">
    <property type="entry name" value="6PGD_dom2"/>
</dbReference>
<feature type="domain" description="3-hydroxyacyl-CoA dehydrogenase NAD binding" evidence="6">
    <location>
        <begin position="14"/>
        <end position="180"/>
    </location>
</feature>
<evidence type="ECO:0000256" key="2">
    <source>
        <dbReference type="ARBA" id="ARBA00009463"/>
    </source>
</evidence>
<gene>
    <name evidence="7" type="ORF">SSEG_07383</name>
</gene>
<dbReference type="HOGENOM" id="CLU_009834_2_0_11"/>
<dbReference type="GO" id="GO:0006631">
    <property type="term" value="P:fatty acid metabolic process"/>
    <property type="evidence" value="ECO:0007669"/>
    <property type="project" value="InterPro"/>
</dbReference>
<dbReference type="SUPFAM" id="SSF48179">
    <property type="entry name" value="6-phosphogluconate dehydrogenase C-terminal domain-like"/>
    <property type="match status" value="1"/>
</dbReference>
<dbReference type="AlphaFoldDB" id="B5I6K2"/>
<dbReference type="Pfam" id="PF02737">
    <property type="entry name" value="3HCDH_N"/>
    <property type="match status" value="1"/>
</dbReference>
<dbReference type="InterPro" id="IPR006176">
    <property type="entry name" value="3-OHacyl-CoA_DH_NAD-bd"/>
</dbReference>
<dbReference type="InterPro" id="IPR036291">
    <property type="entry name" value="NAD(P)-bd_dom_sf"/>
</dbReference>
<dbReference type="EMBL" id="CM000951">
    <property type="protein sequence ID" value="EDY60707.1"/>
    <property type="molecule type" value="Genomic_DNA"/>
</dbReference>